<dbReference type="AlphaFoldDB" id="A0A6J6S620"/>
<dbReference type="GO" id="GO:0009294">
    <property type="term" value="P:DNA-mediated transformation"/>
    <property type="evidence" value="ECO:0007669"/>
    <property type="project" value="InterPro"/>
</dbReference>
<dbReference type="EMBL" id="CAEZYQ010000002">
    <property type="protein sequence ID" value="CAB4729929.1"/>
    <property type="molecule type" value="Genomic_DNA"/>
</dbReference>
<evidence type="ECO:0000256" key="1">
    <source>
        <dbReference type="ARBA" id="ARBA00006525"/>
    </source>
</evidence>
<gene>
    <name evidence="3" type="ORF">UFOPK2761_00427</name>
</gene>
<accession>A0A6J6S620</accession>
<dbReference type="Pfam" id="PF02481">
    <property type="entry name" value="DNA_processg_A"/>
    <property type="match status" value="1"/>
</dbReference>
<dbReference type="NCBIfam" id="TIGR00732">
    <property type="entry name" value="dprA"/>
    <property type="match status" value="1"/>
</dbReference>
<dbReference type="Gene3D" id="3.40.50.450">
    <property type="match status" value="1"/>
</dbReference>
<protein>
    <submittedName>
        <fullName evidence="3">Unannotated protein</fullName>
    </submittedName>
</protein>
<dbReference type="PANTHER" id="PTHR43022:SF1">
    <property type="entry name" value="PROTEIN SMF"/>
    <property type="match status" value="1"/>
</dbReference>
<sequence>MSAVSGRRVDPAVDEDRLHRVAVAHLTEPGDPRVSGLVDDLGAAVVHDGLLRGLDLEGLGVDAAARIGALEPERALEQAHRAGLRFVVPGDSEWPVRLDDLVRAAPVGRHGGRPLGLWVRGPLGLDELDASVALVGARAATTYGTDTTARLAVGAANAGWTVVSGAAFGIDQAAHRGAIAGGGRTVGVLACGADRVYPQAHARLIDHLAEEHCIVSETVPGGAPTRIRFLSRNRLIAALTQGTVVVEAAVRSGALNTANWAGRLHRHLMGVPGPVTSAQSAGVHQMLREDAALVVTRSEELLETLAPAGERTTSRVRGADGPRDRLTHRQRQVLEAVPLRRPADDFSIAGTAGLAPLEVRGTLLVLAEQGYVQREGVGWRLADADPRAPGQPYLDSTG</sequence>
<feature type="domain" description="Smf/DprA SLOG" evidence="2">
    <location>
        <begin position="86"/>
        <end position="305"/>
    </location>
</feature>
<evidence type="ECO:0000259" key="2">
    <source>
        <dbReference type="Pfam" id="PF02481"/>
    </source>
</evidence>
<dbReference type="SUPFAM" id="SSF102405">
    <property type="entry name" value="MCP/YpsA-like"/>
    <property type="match status" value="1"/>
</dbReference>
<dbReference type="InterPro" id="IPR003488">
    <property type="entry name" value="DprA"/>
</dbReference>
<dbReference type="PANTHER" id="PTHR43022">
    <property type="entry name" value="PROTEIN SMF"/>
    <property type="match status" value="1"/>
</dbReference>
<proteinExistence type="inferred from homology"/>
<organism evidence="3">
    <name type="scientific">freshwater metagenome</name>
    <dbReference type="NCBI Taxonomy" id="449393"/>
    <lineage>
        <taxon>unclassified sequences</taxon>
        <taxon>metagenomes</taxon>
        <taxon>ecological metagenomes</taxon>
    </lineage>
</organism>
<dbReference type="InterPro" id="IPR057666">
    <property type="entry name" value="DrpA_SLOG"/>
</dbReference>
<reference evidence="3" key="1">
    <citation type="submission" date="2020-05" db="EMBL/GenBank/DDBJ databases">
        <authorList>
            <person name="Chiriac C."/>
            <person name="Salcher M."/>
            <person name="Ghai R."/>
            <person name="Kavagutti S V."/>
        </authorList>
    </citation>
    <scope>NUCLEOTIDE SEQUENCE</scope>
</reference>
<name>A0A6J6S620_9ZZZZ</name>
<evidence type="ECO:0000313" key="3">
    <source>
        <dbReference type="EMBL" id="CAB4729929.1"/>
    </source>
</evidence>
<comment type="similarity">
    <text evidence="1">Belongs to the DprA/Smf family.</text>
</comment>